<dbReference type="EMBL" id="BNAR01000022">
    <property type="protein sequence ID" value="GHH59894.1"/>
    <property type="molecule type" value="Genomic_DNA"/>
</dbReference>
<proteinExistence type="predicted"/>
<name>A0ABQ3MU05_9PSEU</name>
<sequence>MIVGQGPPPQWVRVPAERVQWIRTRLALTGLPLIGMALVFGIVLVAVGLTLPTARSPINVIGVMTAGIGAFWGILSGVSLATARSCARGEYVDVNGARLVRRLLGAWWGGAIFCAMFAWFCEVMALTSETRPVPFTAGSAVYLAVLGLLVVLGGVAFFTARSVLRAG</sequence>
<keyword evidence="1" id="KW-1133">Transmembrane helix</keyword>
<reference evidence="3" key="1">
    <citation type="journal article" date="2019" name="Int. J. Syst. Evol. Microbiol.">
        <title>The Global Catalogue of Microorganisms (GCM) 10K type strain sequencing project: providing services to taxonomists for standard genome sequencing and annotation.</title>
        <authorList>
            <consortium name="The Broad Institute Genomics Platform"/>
            <consortium name="The Broad Institute Genome Sequencing Center for Infectious Disease"/>
            <person name="Wu L."/>
            <person name="Ma J."/>
        </authorList>
    </citation>
    <scope>NUCLEOTIDE SEQUENCE [LARGE SCALE GENOMIC DNA]</scope>
    <source>
        <strain evidence="3">CGMCC 4.7367</strain>
    </source>
</reference>
<accession>A0ABQ3MU05</accession>
<dbReference type="Proteomes" id="UP000605568">
    <property type="component" value="Unassembled WGS sequence"/>
</dbReference>
<feature type="transmembrane region" description="Helical" evidence="1">
    <location>
        <begin position="140"/>
        <end position="160"/>
    </location>
</feature>
<feature type="transmembrane region" description="Helical" evidence="1">
    <location>
        <begin position="103"/>
        <end position="120"/>
    </location>
</feature>
<evidence type="ECO:0000313" key="3">
    <source>
        <dbReference type="Proteomes" id="UP000605568"/>
    </source>
</evidence>
<evidence type="ECO:0008006" key="4">
    <source>
        <dbReference type="Google" id="ProtNLM"/>
    </source>
</evidence>
<protein>
    <recommendedName>
        <fullName evidence="4">Transporter</fullName>
    </recommendedName>
</protein>
<feature type="transmembrane region" description="Helical" evidence="1">
    <location>
        <begin position="26"/>
        <end position="49"/>
    </location>
</feature>
<gene>
    <name evidence="2" type="ORF">GCM10017774_83440</name>
</gene>
<keyword evidence="3" id="KW-1185">Reference proteome</keyword>
<keyword evidence="1" id="KW-0812">Transmembrane</keyword>
<dbReference type="RefSeq" id="WP_191304945.1">
    <property type="nucleotide sequence ID" value="NZ_BNAR01000022.1"/>
</dbReference>
<comment type="caution">
    <text evidence="2">The sequence shown here is derived from an EMBL/GenBank/DDBJ whole genome shotgun (WGS) entry which is preliminary data.</text>
</comment>
<feature type="transmembrane region" description="Helical" evidence="1">
    <location>
        <begin position="61"/>
        <end position="82"/>
    </location>
</feature>
<organism evidence="2 3">
    <name type="scientific">Lentzea cavernae</name>
    <dbReference type="NCBI Taxonomy" id="2020703"/>
    <lineage>
        <taxon>Bacteria</taxon>
        <taxon>Bacillati</taxon>
        <taxon>Actinomycetota</taxon>
        <taxon>Actinomycetes</taxon>
        <taxon>Pseudonocardiales</taxon>
        <taxon>Pseudonocardiaceae</taxon>
        <taxon>Lentzea</taxon>
    </lineage>
</organism>
<keyword evidence="1" id="KW-0472">Membrane</keyword>
<evidence type="ECO:0000313" key="2">
    <source>
        <dbReference type="EMBL" id="GHH59894.1"/>
    </source>
</evidence>
<evidence type="ECO:0000256" key="1">
    <source>
        <dbReference type="SAM" id="Phobius"/>
    </source>
</evidence>